<accession>A0A819KT05</accession>
<proteinExistence type="predicted"/>
<organism evidence="3 4">
    <name type="scientific">Adineta steineri</name>
    <dbReference type="NCBI Taxonomy" id="433720"/>
    <lineage>
        <taxon>Eukaryota</taxon>
        <taxon>Metazoa</taxon>
        <taxon>Spiralia</taxon>
        <taxon>Gnathifera</taxon>
        <taxon>Rotifera</taxon>
        <taxon>Eurotatoria</taxon>
        <taxon>Bdelloidea</taxon>
        <taxon>Adinetida</taxon>
        <taxon>Adinetidae</taxon>
        <taxon>Adineta</taxon>
    </lineage>
</organism>
<dbReference type="Proteomes" id="UP000663844">
    <property type="component" value="Unassembled WGS sequence"/>
</dbReference>
<name>A0A819KT05_9BILA</name>
<keyword evidence="1" id="KW-0812">Transmembrane</keyword>
<feature type="transmembrane region" description="Helical" evidence="1">
    <location>
        <begin position="123"/>
        <end position="147"/>
    </location>
</feature>
<evidence type="ECO:0000313" key="3">
    <source>
        <dbReference type="EMBL" id="CAF3954115.1"/>
    </source>
</evidence>
<comment type="caution">
    <text evidence="3">The sequence shown here is derived from an EMBL/GenBank/DDBJ whole genome shotgun (WGS) entry which is preliminary data.</text>
</comment>
<dbReference type="Proteomes" id="UP000663845">
    <property type="component" value="Unassembled WGS sequence"/>
</dbReference>
<keyword evidence="1" id="KW-0472">Membrane</keyword>
<feature type="transmembrane region" description="Helical" evidence="1">
    <location>
        <begin position="90"/>
        <end position="117"/>
    </location>
</feature>
<protein>
    <submittedName>
        <fullName evidence="3">Uncharacterized protein</fullName>
    </submittedName>
</protein>
<dbReference type="AlphaFoldDB" id="A0A819KT05"/>
<sequence>MQHNPSDSNTHQDSLTNQLSSYETELTNQPISLVQYSQQSINSTDCKISVEHQHDQILPHQLENAITIPTRRLTESKQVLITITAKLQRFFIISGIIYLLWGMSLISIETAIIMYNISAFYRGLFIGILVLATGINLLVVANTIFYSINYLMRLLYVTLAFALFGIGMSVIDLVSSDPCNDHKDDRTFLCDTKTATKLKLILLAQSMVVTIYTGIIIKFAKRIRKKAKSISSNSSTSHDHY</sequence>
<reference evidence="3" key="1">
    <citation type="submission" date="2021-02" db="EMBL/GenBank/DDBJ databases">
        <authorList>
            <person name="Nowell W R."/>
        </authorList>
    </citation>
    <scope>NUCLEOTIDE SEQUENCE</scope>
</reference>
<evidence type="ECO:0000313" key="2">
    <source>
        <dbReference type="EMBL" id="CAF1370749.1"/>
    </source>
</evidence>
<dbReference type="EMBL" id="CAJNOG010000851">
    <property type="protein sequence ID" value="CAF1370749.1"/>
    <property type="molecule type" value="Genomic_DNA"/>
</dbReference>
<keyword evidence="1" id="KW-1133">Transmembrane helix</keyword>
<dbReference type="EMBL" id="CAJOAZ010002724">
    <property type="protein sequence ID" value="CAF3954115.1"/>
    <property type="molecule type" value="Genomic_DNA"/>
</dbReference>
<feature type="transmembrane region" description="Helical" evidence="1">
    <location>
        <begin position="154"/>
        <end position="174"/>
    </location>
</feature>
<evidence type="ECO:0000256" key="1">
    <source>
        <dbReference type="SAM" id="Phobius"/>
    </source>
</evidence>
<gene>
    <name evidence="2" type="ORF">JYZ213_LOCUS36109</name>
    <name evidence="3" type="ORF">OXD698_LOCUS26868</name>
</gene>
<feature type="transmembrane region" description="Helical" evidence="1">
    <location>
        <begin position="200"/>
        <end position="220"/>
    </location>
</feature>
<evidence type="ECO:0000313" key="4">
    <source>
        <dbReference type="Proteomes" id="UP000663844"/>
    </source>
</evidence>